<keyword evidence="1" id="KW-0238">DNA-binding</keyword>
<reference evidence="3 6" key="1">
    <citation type="submission" date="2015-03" db="EMBL/GenBank/DDBJ databases">
        <authorList>
            <person name="Murphy D."/>
        </authorList>
    </citation>
    <scope>NUCLEOTIDE SEQUENCE [LARGE SCALE GENOMIC DNA]</scope>
    <source>
        <strain evidence="3 6">IP26249</strain>
    </source>
</reference>
<dbReference type="AlphaFoldDB" id="A0A0E1NCL7"/>
<sequence length="101" mass="10935">MKMHNPPHPGEMIEGILEDLGLGIREFARALNVSPSTVQRLVACKAAISPEMAVKLAAVLGSTPAMWLRLQAAYDLGKAEENVDVSNLTKLYKPDPISLHS</sequence>
<dbReference type="PANTHER" id="PTHR36924">
    <property type="entry name" value="ANTITOXIN HIGA-1"/>
    <property type="match status" value="1"/>
</dbReference>
<evidence type="ECO:0000313" key="7">
    <source>
        <dbReference type="Proteomes" id="UP000595309"/>
    </source>
</evidence>
<dbReference type="PATRIC" id="fig|630.128.peg.3964"/>
<dbReference type="Proteomes" id="UP000595309">
    <property type="component" value="Chromosome"/>
</dbReference>
<dbReference type="Pfam" id="PF01381">
    <property type="entry name" value="HTH_3"/>
    <property type="match status" value="1"/>
</dbReference>
<evidence type="ECO:0000313" key="4">
    <source>
        <dbReference type="EMBL" id="ELI8102159.1"/>
    </source>
</evidence>
<organism evidence="5 7">
    <name type="scientific">Yersinia enterocolitica</name>
    <dbReference type="NCBI Taxonomy" id="630"/>
    <lineage>
        <taxon>Bacteria</taxon>
        <taxon>Pseudomonadati</taxon>
        <taxon>Pseudomonadota</taxon>
        <taxon>Gammaproteobacteria</taxon>
        <taxon>Enterobacterales</taxon>
        <taxon>Yersiniaceae</taxon>
        <taxon>Yersinia</taxon>
    </lineage>
</organism>
<reference evidence="5 7" key="2">
    <citation type="submission" date="2021-01" db="EMBL/GenBank/DDBJ databases">
        <title>FDA dAtabase for Regulatory Grade micrObial Sequences (FDA-ARGOS): Supporting development and validation of Infectious Disease Dx tests.</title>
        <authorList>
            <person name="Blissenbach B."/>
            <person name="Krut O."/>
            <person name="Tallon L."/>
            <person name="Sadzewicz L."/>
            <person name="Zhao X."/>
            <person name="Boylan J."/>
            <person name="Ott S."/>
            <person name="Bowen H."/>
            <person name="Vavikolanu K."/>
            <person name="Mehta A."/>
            <person name="Aluvathingal J."/>
            <person name="Nadendla S."/>
            <person name="Yan Y."/>
            <person name="Sichtig H."/>
        </authorList>
    </citation>
    <scope>NUCLEOTIDE SEQUENCE [LARGE SCALE GENOMIC DNA]</scope>
    <source>
        <strain evidence="5 7">FDAARGOS_1082</strain>
    </source>
</reference>
<dbReference type="PANTHER" id="PTHR36924:SF1">
    <property type="entry name" value="ANTITOXIN HIGA-1"/>
    <property type="match status" value="1"/>
</dbReference>
<dbReference type="InterPro" id="IPR013430">
    <property type="entry name" value="Toxin_antidote_HigA"/>
</dbReference>
<dbReference type="NCBIfam" id="TIGR02607">
    <property type="entry name" value="antidote_HigA"/>
    <property type="match status" value="1"/>
</dbReference>
<dbReference type="KEGG" id="yef:FORC2_0432"/>
<evidence type="ECO:0000256" key="1">
    <source>
        <dbReference type="ARBA" id="ARBA00023125"/>
    </source>
</evidence>
<dbReference type="RefSeq" id="WP_005162529.1">
    <property type="nucleotide sequence ID" value="NZ_CAKODN010000002.1"/>
</dbReference>
<dbReference type="KEGG" id="yet:CH48_2136"/>
<evidence type="ECO:0000313" key="6">
    <source>
        <dbReference type="Proteomes" id="UP000048841"/>
    </source>
</evidence>
<reference evidence="4" key="3">
    <citation type="submission" date="2023-02" db="EMBL/GenBank/DDBJ databases">
        <authorList>
            <person name="Ashton P.M."/>
            <person name="Dallman T."/>
            <person name="Nair S."/>
            <person name="De Pinna E."/>
            <person name="Peters T."/>
            <person name="Grant K."/>
        </authorList>
    </citation>
    <scope>NUCLEOTIDE SEQUENCE</scope>
    <source>
        <strain evidence="4">01103883</strain>
    </source>
</reference>
<dbReference type="CDD" id="cd00093">
    <property type="entry name" value="HTH_XRE"/>
    <property type="match status" value="1"/>
</dbReference>
<dbReference type="Gene3D" id="1.10.260.40">
    <property type="entry name" value="lambda repressor-like DNA-binding domains"/>
    <property type="match status" value="1"/>
</dbReference>
<evidence type="ECO:0000313" key="3">
    <source>
        <dbReference type="EMBL" id="CFQ60246.1"/>
    </source>
</evidence>
<dbReference type="GeneID" id="31410653"/>
<dbReference type="PROSITE" id="PS50943">
    <property type="entry name" value="HTH_CROC1"/>
    <property type="match status" value="1"/>
</dbReference>
<accession>A0A0E1NCL7</accession>
<dbReference type="InterPro" id="IPR010982">
    <property type="entry name" value="Lambda_DNA-bd_dom_sf"/>
</dbReference>
<name>A0A0E1NCL7_YEREN</name>
<evidence type="ECO:0000259" key="2">
    <source>
        <dbReference type="PROSITE" id="PS50943"/>
    </source>
</evidence>
<feature type="domain" description="HTH cro/C1-type" evidence="2">
    <location>
        <begin position="13"/>
        <end position="67"/>
    </location>
</feature>
<dbReference type="Proteomes" id="UP001182355">
    <property type="component" value="Unassembled WGS sequence"/>
</dbReference>
<protein>
    <submittedName>
        <fullName evidence="5">HigA family addiction module antidote protein</fullName>
    </submittedName>
    <submittedName>
        <fullName evidence="3">Plasmid maintenance system antidote protein</fullName>
    </submittedName>
</protein>
<dbReference type="InterPro" id="IPR001387">
    <property type="entry name" value="Cro/C1-type_HTH"/>
</dbReference>
<dbReference type="EMBL" id="CGBR01000008">
    <property type="protein sequence ID" value="CFQ60246.1"/>
    <property type="molecule type" value="Genomic_DNA"/>
</dbReference>
<dbReference type="SMART" id="SM00530">
    <property type="entry name" value="HTH_XRE"/>
    <property type="match status" value="1"/>
</dbReference>
<dbReference type="EMBL" id="CP068146">
    <property type="protein sequence ID" value="QQU45482.1"/>
    <property type="molecule type" value="Genomic_DNA"/>
</dbReference>
<evidence type="ECO:0000313" key="5">
    <source>
        <dbReference type="EMBL" id="QQU45482.1"/>
    </source>
</evidence>
<proteinExistence type="predicted"/>
<gene>
    <name evidence="3" type="primary">yddM</name>
    <name evidence="3" type="ORF">ERS137941_01623</name>
    <name evidence="5" type="ORF">I6I39_10615</name>
    <name evidence="4" type="ORF">RSF11_001855</name>
</gene>
<dbReference type="SUPFAM" id="SSF47413">
    <property type="entry name" value="lambda repressor-like DNA-binding domains"/>
    <property type="match status" value="1"/>
</dbReference>
<dbReference type="Proteomes" id="UP000048841">
    <property type="component" value="Unassembled WGS sequence"/>
</dbReference>
<dbReference type="GO" id="GO:0003677">
    <property type="term" value="F:DNA binding"/>
    <property type="evidence" value="ECO:0007669"/>
    <property type="project" value="UniProtKB-KW"/>
</dbReference>
<dbReference type="EMBL" id="ABNAVX010000008">
    <property type="protein sequence ID" value="ELI8102159.1"/>
    <property type="molecule type" value="Genomic_DNA"/>
</dbReference>